<dbReference type="PROSITE" id="PS00678">
    <property type="entry name" value="WD_REPEATS_1"/>
    <property type="match status" value="8"/>
</dbReference>
<dbReference type="InterPro" id="IPR001680">
    <property type="entry name" value="WD40_rpt"/>
</dbReference>
<feature type="repeat" description="WD" evidence="3">
    <location>
        <begin position="1050"/>
        <end position="1091"/>
    </location>
</feature>
<proteinExistence type="predicted"/>
<dbReference type="PROSITE" id="PS50082">
    <property type="entry name" value="WD_REPEATS_2"/>
    <property type="match status" value="14"/>
</dbReference>
<dbReference type="Pfam" id="PF00400">
    <property type="entry name" value="WD40"/>
    <property type="match status" value="15"/>
</dbReference>
<evidence type="ECO:0000259" key="4">
    <source>
        <dbReference type="Pfam" id="PF20703"/>
    </source>
</evidence>
<dbReference type="EMBL" id="JAHHIF010000069">
    <property type="protein sequence ID" value="MBW4548699.1"/>
    <property type="molecule type" value="Genomic_DNA"/>
</dbReference>
<feature type="repeat" description="WD" evidence="3">
    <location>
        <begin position="1132"/>
        <end position="1173"/>
    </location>
</feature>
<reference evidence="5" key="2">
    <citation type="journal article" date="2022" name="Microbiol. Resour. Announc.">
        <title>Metagenome Sequencing to Explore Phylogenomics of Terrestrial Cyanobacteria.</title>
        <authorList>
            <person name="Ward R.D."/>
            <person name="Stajich J.E."/>
            <person name="Johansen J.R."/>
            <person name="Huntemann M."/>
            <person name="Clum A."/>
            <person name="Foster B."/>
            <person name="Foster B."/>
            <person name="Roux S."/>
            <person name="Palaniappan K."/>
            <person name="Varghese N."/>
            <person name="Mukherjee S."/>
            <person name="Reddy T.B.K."/>
            <person name="Daum C."/>
            <person name="Copeland A."/>
            <person name="Chen I.A."/>
            <person name="Ivanova N.N."/>
            <person name="Kyrpides N.C."/>
            <person name="Shapiro N."/>
            <person name="Eloe-Fadrosh E.A."/>
            <person name="Pietrasiak N."/>
        </authorList>
    </citation>
    <scope>NUCLEOTIDE SEQUENCE</scope>
    <source>
        <strain evidence="5">CPER-KK1</strain>
    </source>
</reference>
<feature type="repeat" description="WD" evidence="3">
    <location>
        <begin position="1341"/>
        <end position="1382"/>
    </location>
</feature>
<organism evidence="5 6">
    <name type="scientific">Symplocastrum torsivum CPER-KK1</name>
    <dbReference type="NCBI Taxonomy" id="450513"/>
    <lineage>
        <taxon>Bacteria</taxon>
        <taxon>Bacillati</taxon>
        <taxon>Cyanobacteriota</taxon>
        <taxon>Cyanophyceae</taxon>
        <taxon>Oscillatoriophycideae</taxon>
        <taxon>Oscillatoriales</taxon>
        <taxon>Microcoleaceae</taxon>
        <taxon>Symplocastrum</taxon>
    </lineage>
</organism>
<feature type="repeat" description="WD" evidence="3">
    <location>
        <begin position="1424"/>
        <end position="1465"/>
    </location>
</feature>
<reference evidence="5" key="1">
    <citation type="submission" date="2021-05" db="EMBL/GenBank/DDBJ databases">
        <authorList>
            <person name="Pietrasiak N."/>
            <person name="Ward R."/>
            <person name="Stajich J.E."/>
            <person name="Kurbessoian T."/>
        </authorList>
    </citation>
    <scope>NUCLEOTIDE SEQUENCE</scope>
    <source>
        <strain evidence="5">CPER-KK1</strain>
    </source>
</reference>
<comment type="caution">
    <text evidence="5">The sequence shown here is derived from an EMBL/GenBank/DDBJ whole genome shotgun (WGS) entry which is preliminary data.</text>
</comment>
<feature type="repeat" description="WD" evidence="3">
    <location>
        <begin position="968"/>
        <end position="1009"/>
    </location>
</feature>
<keyword evidence="2" id="KW-0677">Repeat</keyword>
<protein>
    <recommendedName>
        <fullName evidence="4">Novel STAND NTPase 1 domain-containing protein</fullName>
    </recommendedName>
</protein>
<dbReference type="PROSITE" id="PS50294">
    <property type="entry name" value="WD_REPEATS_REGION"/>
    <property type="match status" value="13"/>
</dbReference>
<dbReference type="CDD" id="cd00200">
    <property type="entry name" value="WD40"/>
    <property type="match status" value="2"/>
</dbReference>
<feature type="repeat" description="WD" evidence="3">
    <location>
        <begin position="1214"/>
        <end position="1255"/>
    </location>
</feature>
<dbReference type="SUPFAM" id="SSF52540">
    <property type="entry name" value="P-loop containing nucleoside triphosphate hydrolases"/>
    <property type="match status" value="1"/>
</dbReference>
<dbReference type="Gene3D" id="1.25.40.10">
    <property type="entry name" value="Tetratricopeptide repeat domain"/>
    <property type="match status" value="2"/>
</dbReference>
<feature type="repeat" description="WD" evidence="3">
    <location>
        <begin position="1465"/>
        <end position="1506"/>
    </location>
</feature>
<dbReference type="InterPro" id="IPR049052">
    <property type="entry name" value="nSTAND1"/>
</dbReference>
<evidence type="ECO:0000313" key="5">
    <source>
        <dbReference type="EMBL" id="MBW4548699.1"/>
    </source>
</evidence>
<feature type="domain" description="Novel STAND NTPase 1" evidence="4">
    <location>
        <begin position="500"/>
        <end position="841"/>
    </location>
</feature>
<keyword evidence="1 3" id="KW-0853">WD repeat</keyword>
<feature type="repeat" description="WD" evidence="3">
    <location>
        <begin position="1547"/>
        <end position="1577"/>
    </location>
</feature>
<dbReference type="InterPro" id="IPR036322">
    <property type="entry name" value="WD40_repeat_dom_sf"/>
</dbReference>
<dbReference type="PRINTS" id="PR00320">
    <property type="entry name" value="GPROTEINBRPT"/>
</dbReference>
<evidence type="ECO:0000313" key="6">
    <source>
        <dbReference type="Proteomes" id="UP000753908"/>
    </source>
</evidence>
<dbReference type="InterPro" id="IPR015943">
    <property type="entry name" value="WD40/YVTN_repeat-like_dom_sf"/>
</dbReference>
<dbReference type="InterPro" id="IPR011990">
    <property type="entry name" value="TPR-like_helical_dom_sf"/>
</dbReference>
<dbReference type="Gene3D" id="2.130.10.10">
    <property type="entry name" value="YVTN repeat-like/Quinoprotein amine dehydrogenase"/>
    <property type="match status" value="7"/>
</dbReference>
<evidence type="ECO:0000256" key="1">
    <source>
        <dbReference type="ARBA" id="ARBA00022574"/>
    </source>
</evidence>
<dbReference type="SMART" id="SM00320">
    <property type="entry name" value="WD40"/>
    <property type="match status" value="15"/>
</dbReference>
<dbReference type="InterPro" id="IPR050349">
    <property type="entry name" value="WD_LIS1/nudF_dynein_reg"/>
</dbReference>
<name>A0A951UD43_9CYAN</name>
<gene>
    <name evidence="5" type="ORF">KME25_30485</name>
</gene>
<dbReference type="SUPFAM" id="SSF48452">
    <property type="entry name" value="TPR-like"/>
    <property type="match status" value="2"/>
</dbReference>
<dbReference type="PANTHER" id="PTHR44129">
    <property type="entry name" value="WD REPEAT-CONTAINING PROTEIN POP1"/>
    <property type="match status" value="1"/>
</dbReference>
<dbReference type="InterPro" id="IPR020472">
    <property type="entry name" value="WD40_PAC1"/>
</dbReference>
<accession>A0A951UD43</accession>
<dbReference type="Gene3D" id="3.40.50.300">
    <property type="entry name" value="P-loop containing nucleotide triphosphate hydrolases"/>
    <property type="match status" value="1"/>
</dbReference>
<sequence>MTEPQLPEDVNASNESSFQELKWTIEMSQGQFVLILAQCNYEHLRSHLIQRLHQECSVAIREIHLEKSDKTLYTTIVNELKGEQPPAVMVLGLEAVSNLEPLLTSSNQVREEFRKNFAFPLVLWINDQILRQMIRLVPDFKSWSTSFKFANATDELLNLLWQRVDAAFSAVLEAGASEFPPNATILGACYQLELESALRDLHSRRIDLASELEACLEFVLGQDDYASNQIDGALARYQKCREVLTNASISPERLGVLLFHIGLCYCRHAEQQQTESQRYWEAARDALQECIRIFEQAQRLDLVAKFIGQLGEVLQHLKQWDELQALAQKSLNLHQTDSPSVETKASVSPQAQDYGFLAAVALARSQWTQACQAAEQALQILADAPEASQPHRALYRLQLAWAQQELGELPSAVNQLEAARQESQPQDDLKLYIRILEQLQKLYFQQGEYLKAYEVKQKQRSLEQQFGFRAFIGAGRLEAQMEVGAKAFVPLQALEIEVSGRRQDVNRLIERLTRPDIKLTVIHGQSGVGKSSIVNAGLVPALKQRTIETRDVLPVVLRVYTNWVEDLGRCLVQELKVEGSKTNFQPANFQTLVEQLRRNGDSNLFTALIFDQFEEFFFVYKDLTHRKSFFEFLAATLDIPYVKIILSLREDYLHYLLECNRIYNLGAINNDILSKQILYYLGNFSRDDAKLIIERLTNRTPFKLEPGLVEQLVDELAAELDEVRPIELQVVGAQLQTENITTLEQYREKGPKAKLVERYLEEVIRDCGSGNERAARSVLYLLTVENNTRPLKTRSELAKDLAAEADKLDLVLEIFVKSGLLFLLPAVPESYYQLVHDYLVTFIRQQQGSEILAELAREREQRIRSEAKYNRFLKRALAGAVVAMFGLAGLAASAVWLWQNAESQKKLILARELGTQAAWTKNQRENLLPRSILLAIESMQRSRQQSPSMEADQVLRDGLPLLSPSVARLNHEYPVYAVAFSPDGKFLATAREDKTARIWDASSGREILRFSHENIVRAVAFSPKGKLIATGSLDKTARVWDASGGKQLLRLNHDKLVRAVAFSPDGKFLATTSDDKTARIWDVNSGKELYRLNHQAPVNGVAFSPNGKFLATGSGDKTIRVWDASSGKQLHRLNYEYPVNAVAFSSDGKFLATGSSDKTVRIWDANLGKEILHVSHQAPVNAVAFSSDGKFLATASEDNTTRIWDANSGKELHRLSHEYDVRAVAFSPDGKFLATGSLDKTARIWDVSPGKVFYHLDHQAPVYAVAFSPDGKFLATTSEDNTARIWDANSGQPLHRLSYESDTRAAFSVRAVAFSSDGKFTVSEDDAVWVWDANSGKQLFRLSHEDLVTGVAFSPDGKFLATASFDKTARIWDVNTGKELYRLGHQALVYDVVFSSDSKFLATGSSDNTARIWDANSGQPLHRLASHQDAVRTVTFSADSKFLATGSYDNAVWVWSVSNGKPLHRLSHKDDVNFVAFSPDGKFLATASTDRTGRVWSVVSGKQLHRFSHEGSVRAVAFSPDGKFLATASLDNTAQVWSVSSGRRLHRLSHYGYVNAVVFSPDAKFLATASEDKTARVSLVGLENLITEACRRLTRNLTPEEWQQYLGDEPYRKTCPNLPHPS</sequence>
<evidence type="ECO:0000256" key="3">
    <source>
        <dbReference type="PROSITE-ProRule" id="PRU00221"/>
    </source>
</evidence>
<dbReference type="InterPro" id="IPR027417">
    <property type="entry name" value="P-loop_NTPase"/>
</dbReference>
<dbReference type="InterPro" id="IPR019775">
    <property type="entry name" value="WD40_repeat_CS"/>
</dbReference>
<dbReference type="Pfam" id="PF20703">
    <property type="entry name" value="nSTAND1"/>
    <property type="match status" value="1"/>
</dbReference>
<feature type="repeat" description="WD" evidence="3">
    <location>
        <begin position="1173"/>
        <end position="1214"/>
    </location>
</feature>
<feature type="repeat" description="WD" evidence="3">
    <location>
        <begin position="1091"/>
        <end position="1132"/>
    </location>
</feature>
<feature type="repeat" description="WD" evidence="3">
    <location>
        <begin position="1506"/>
        <end position="1547"/>
    </location>
</feature>
<evidence type="ECO:0000256" key="2">
    <source>
        <dbReference type="ARBA" id="ARBA00022737"/>
    </source>
</evidence>
<feature type="repeat" description="WD" evidence="3">
    <location>
        <begin position="1382"/>
        <end position="1423"/>
    </location>
</feature>
<feature type="repeat" description="WD" evidence="3">
    <location>
        <begin position="1255"/>
        <end position="1296"/>
    </location>
</feature>
<dbReference type="SUPFAM" id="SSF50978">
    <property type="entry name" value="WD40 repeat-like"/>
    <property type="match status" value="2"/>
</dbReference>
<feature type="repeat" description="WD" evidence="3">
    <location>
        <begin position="1009"/>
        <end position="1050"/>
    </location>
</feature>
<dbReference type="Proteomes" id="UP000753908">
    <property type="component" value="Unassembled WGS sequence"/>
</dbReference>